<evidence type="ECO:0000313" key="3">
    <source>
        <dbReference type="Proteomes" id="UP001407347"/>
    </source>
</evidence>
<reference evidence="2 3" key="1">
    <citation type="journal article" date="2023" name="PLoS ONE">
        <title>Complete genome assembly of Hawai'i environmental nontuberculous mycobacteria reveals unexpected co-isolation with methylobacteria.</title>
        <authorList>
            <person name="Hendrix J."/>
            <person name="Epperson L.E."/>
            <person name="Tong E.I."/>
            <person name="Chan Y.L."/>
            <person name="Hasan N.A."/>
            <person name="Dawrs S.N."/>
            <person name="Norton G.J."/>
            <person name="Virdi R."/>
            <person name="Crooks J.L."/>
            <person name="Chan E.D."/>
            <person name="Honda J.R."/>
            <person name="Strong M."/>
        </authorList>
    </citation>
    <scope>NUCLEOTIDE SEQUENCE [LARGE SCALE GENOMIC DNA]</scope>
    <source>
        <strain evidence="2 3">NJH_HI04-1</strain>
    </source>
</reference>
<accession>A0ABV0A380</accession>
<dbReference type="Proteomes" id="UP001407347">
    <property type="component" value="Unassembled WGS sequence"/>
</dbReference>
<organism evidence="2 3">
    <name type="scientific">Methylobacterium ajmalii</name>
    <dbReference type="NCBI Taxonomy" id="2738439"/>
    <lineage>
        <taxon>Bacteria</taxon>
        <taxon>Pseudomonadati</taxon>
        <taxon>Pseudomonadota</taxon>
        <taxon>Alphaproteobacteria</taxon>
        <taxon>Hyphomicrobiales</taxon>
        <taxon>Methylobacteriaceae</taxon>
        <taxon>Methylobacterium</taxon>
    </lineage>
</organism>
<proteinExistence type="inferred from homology"/>
<keyword evidence="3" id="KW-1185">Reference proteome</keyword>
<dbReference type="Gene3D" id="1.10.10.1550">
    <property type="entry name" value="ROS/MUCR transcriptional regulator protein"/>
    <property type="match status" value="1"/>
</dbReference>
<dbReference type="InterPro" id="IPR041920">
    <property type="entry name" value="ROS/MUCR_sf"/>
</dbReference>
<gene>
    <name evidence="2" type="ORF">PUR29_31195</name>
</gene>
<comment type="caution">
    <text evidence="2">The sequence shown here is derived from an EMBL/GenBank/DDBJ whole genome shotgun (WGS) entry which is preliminary data.</text>
</comment>
<name>A0ABV0A380_9HYPH</name>
<evidence type="ECO:0000256" key="1">
    <source>
        <dbReference type="ARBA" id="ARBA00007031"/>
    </source>
</evidence>
<protein>
    <submittedName>
        <fullName evidence="2">MucR family transcriptional regulator</fullName>
    </submittedName>
</protein>
<dbReference type="RefSeq" id="WP_346013510.1">
    <property type="nucleotide sequence ID" value="NZ_JAQYXP010000004.1"/>
</dbReference>
<dbReference type="InterPro" id="IPR008807">
    <property type="entry name" value="ROS_MUCR"/>
</dbReference>
<dbReference type="EMBL" id="JAQYXP010000004">
    <property type="protein sequence ID" value="MEN3237936.1"/>
    <property type="molecule type" value="Genomic_DNA"/>
</dbReference>
<evidence type="ECO:0000313" key="2">
    <source>
        <dbReference type="EMBL" id="MEN3237936.1"/>
    </source>
</evidence>
<dbReference type="Pfam" id="PF05443">
    <property type="entry name" value="ROS_MUCR"/>
    <property type="match status" value="1"/>
</dbReference>
<comment type="similarity">
    <text evidence="1">Belongs to the ros/MucR family.</text>
</comment>
<sequence>MELTSAIATAYISHNFIPRSDIDDLIVAIDRGLRSIEQGSATADPVFPKATPTQIRKSINPDGLVSFVDGKRYRTLRRHLRSHGLSFDEYRLRYGLPHD</sequence>